<evidence type="ECO:0000259" key="6">
    <source>
        <dbReference type="PROSITE" id="PS51007"/>
    </source>
</evidence>
<dbReference type="GO" id="GO:0046872">
    <property type="term" value="F:metal ion binding"/>
    <property type="evidence" value="ECO:0007669"/>
    <property type="project" value="UniProtKB-KW"/>
</dbReference>
<protein>
    <submittedName>
        <fullName evidence="7">Putative membrane-bound dehydrogenase domain-containing protein</fullName>
    </submittedName>
</protein>
<dbReference type="InterPro" id="IPR036909">
    <property type="entry name" value="Cyt_c-like_dom_sf"/>
</dbReference>
<dbReference type="Pfam" id="PF23500">
    <property type="entry name" value="DUF7133"/>
    <property type="match status" value="1"/>
</dbReference>
<evidence type="ECO:0000256" key="4">
    <source>
        <dbReference type="PROSITE-ProRule" id="PRU00433"/>
    </source>
</evidence>
<keyword evidence="5" id="KW-0812">Transmembrane</keyword>
<dbReference type="NCBIfam" id="TIGR02603">
    <property type="entry name" value="CxxCH_TIGR02603"/>
    <property type="match status" value="1"/>
</dbReference>
<dbReference type="GO" id="GO:0020037">
    <property type="term" value="F:heme binding"/>
    <property type="evidence" value="ECO:0007669"/>
    <property type="project" value="InterPro"/>
</dbReference>
<dbReference type="InterPro" id="IPR011042">
    <property type="entry name" value="6-blade_b-propeller_TolB-like"/>
</dbReference>
<dbReference type="InterPro" id="IPR009056">
    <property type="entry name" value="Cyt_c-like_dom"/>
</dbReference>
<dbReference type="PANTHER" id="PTHR33546:SF1">
    <property type="entry name" value="LARGE, MULTIFUNCTIONAL SECRETED PROTEIN"/>
    <property type="match status" value="1"/>
</dbReference>
<dbReference type="Gene3D" id="1.10.760.10">
    <property type="entry name" value="Cytochrome c-like domain"/>
    <property type="match status" value="1"/>
</dbReference>
<dbReference type="InterPro" id="IPR016024">
    <property type="entry name" value="ARM-type_fold"/>
</dbReference>
<dbReference type="InterPro" id="IPR011041">
    <property type="entry name" value="Quinoprot_gluc/sorb_DH_b-prop"/>
</dbReference>
<keyword evidence="8" id="KW-1185">Reference proteome</keyword>
<keyword evidence="5" id="KW-1133">Transmembrane helix</keyword>
<dbReference type="SUPFAM" id="SSF46626">
    <property type="entry name" value="Cytochrome c"/>
    <property type="match status" value="1"/>
</dbReference>
<dbReference type="InterPro" id="IPR013428">
    <property type="entry name" value="Membrane-bound_put_N"/>
</dbReference>
<evidence type="ECO:0000256" key="5">
    <source>
        <dbReference type="SAM" id="Phobius"/>
    </source>
</evidence>
<dbReference type="STRING" id="662367.SAMN05216167_105236"/>
<evidence type="ECO:0000256" key="3">
    <source>
        <dbReference type="ARBA" id="ARBA00023004"/>
    </source>
</evidence>
<keyword evidence="1 4" id="KW-0349">Heme</keyword>
<dbReference type="Pfam" id="PF13646">
    <property type="entry name" value="HEAT_2"/>
    <property type="match status" value="1"/>
</dbReference>
<dbReference type="InterPro" id="IPR011030">
    <property type="entry name" value="Lipovitellin_superhlx_dom"/>
</dbReference>
<organism evidence="7 8">
    <name type="scientific">Spirosoma endophyticum</name>
    <dbReference type="NCBI Taxonomy" id="662367"/>
    <lineage>
        <taxon>Bacteria</taxon>
        <taxon>Pseudomonadati</taxon>
        <taxon>Bacteroidota</taxon>
        <taxon>Cytophagia</taxon>
        <taxon>Cytophagales</taxon>
        <taxon>Cytophagaceae</taxon>
        <taxon>Spirosoma</taxon>
    </lineage>
</organism>
<dbReference type="InterPro" id="IPR011989">
    <property type="entry name" value="ARM-like"/>
</dbReference>
<evidence type="ECO:0000313" key="8">
    <source>
        <dbReference type="Proteomes" id="UP000198598"/>
    </source>
</evidence>
<reference evidence="7 8" key="1">
    <citation type="submission" date="2016-10" db="EMBL/GenBank/DDBJ databases">
        <authorList>
            <person name="de Groot N.N."/>
        </authorList>
    </citation>
    <scope>NUCLEOTIDE SEQUENCE [LARGE SCALE GENOMIC DNA]</scope>
    <source>
        <strain evidence="7 8">DSM 26130</strain>
    </source>
</reference>
<keyword evidence="2 4" id="KW-0479">Metal-binding</keyword>
<dbReference type="NCBIfam" id="TIGR02604">
    <property type="entry name" value="Piru_Ver_Nterm"/>
    <property type="match status" value="1"/>
</dbReference>
<dbReference type="SUPFAM" id="SSF48371">
    <property type="entry name" value="ARM repeat"/>
    <property type="match status" value="1"/>
</dbReference>
<dbReference type="SUPFAM" id="SSF48431">
    <property type="entry name" value="Lipovitellin-phosvitin complex, superhelical domain"/>
    <property type="match status" value="1"/>
</dbReference>
<evidence type="ECO:0000313" key="7">
    <source>
        <dbReference type="EMBL" id="SFD50141.1"/>
    </source>
</evidence>
<name>A0A1I1SUW7_9BACT</name>
<dbReference type="InterPro" id="IPR055557">
    <property type="entry name" value="DUF7133"/>
</dbReference>
<dbReference type="GO" id="GO:0009055">
    <property type="term" value="F:electron transfer activity"/>
    <property type="evidence" value="ECO:0007669"/>
    <property type="project" value="InterPro"/>
</dbReference>
<dbReference type="PROSITE" id="PS51007">
    <property type="entry name" value="CYTC"/>
    <property type="match status" value="1"/>
</dbReference>
<dbReference type="Gene3D" id="2.120.10.30">
    <property type="entry name" value="TolB, C-terminal domain"/>
    <property type="match status" value="1"/>
</dbReference>
<accession>A0A1I1SUW7</accession>
<gene>
    <name evidence="7" type="ORF">SAMN05216167_105236</name>
</gene>
<proteinExistence type="predicted"/>
<dbReference type="EMBL" id="FOLQ01000005">
    <property type="protein sequence ID" value="SFD50141.1"/>
    <property type="molecule type" value="Genomic_DNA"/>
</dbReference>
<dbReference type="SUPFAM" id="SSF50952">
    <property type="entry name" value="Soluble quinoprotein glucose dehydrogenase"/>
    <property type="match status" value="1"/>
</dbReference>
<feature type="domain" description="Cytochrome c" evidence="6">
    <location>
        <begin position="925"/>
        <end position="1059"/>
    </location>
</feature>
<feature type="transmembrane region" description="Helical" evidence="5">
    <location>
        <begin position="33"/>
        <end position="55"/>
    </location>
</feature>
<dbReference type="InterPro" id="IPR013427">
    <property type="entry name" value="Haem-bd_dom_put"/>
</dbReference>
<dbReference type="PANTHER" id="PTHR33546">
    <property type="entry name" value="LARGE, MULTIFUNCTIONAL SECRETED PROTEIN-RELATED"/>
    <property type="match status" value="1"/>
</dbReference>
<dbReference type="Proteomes" id="UP000198598">
    <property type="component" value="Unassembled WGS sequence"/>
</dbReference>
<dbReference type="Pfam" id="PF00034">
    <property type="entry name" value="Cytochrom_C"/>
    <property type="match status" value="1"/>
</dbReference>
<dbReference type="Gene3D" id="1.25.10.10">
    <property type="entry name" value="Leucine-rich Repeat Variant"/>
    <property type="match status" value="1"/>
</dbReference>
<keyword evidence="5" id="KW-0472">Membrane</keyword>
<dbReference type="AlphaFoldDB" id="A0A1I1SUW7"/>
<evidence type="ECO:0000256" key="2">
    <source>
        <dbReference type="ARBA" id="ARBA00022723"/>
    </source>
</evidence>
<sequence length="1062" mass="116883">MYYVVPSLPFDNPTLFCLSYYMTPFRKAKSSTFFRRAIALSTAGLVVGGAFIGAYQNRNLNTASGSYLTSLFANLSDDDKHDPKYAVGSLNVAPGLEATLFAAEPMLKNPTNIDVDARGRVWVCEAYNYRPAVNGNPTNKEGDRIVILEDQNGDGKADVSKVFYQDPSIESPLGIWVQGNKVIVSDSPNVWVLTDENGDDKADKKELLFTGIGGEQHDHGMHTFVFGPDGKWYFNFGNEGGQLLDKDGKPVVDVATGKTIDKQNFKMGMLFRCDPDGKNVEVLGQNFRNNYEVAVDSYGTLWQSDNDDDGNKGVRINYVMEYGNYGYTDEMTGAGWQANRDNLEAEIPLRHWHLNDPGVVPNLLQTGAGSPTGMIVYEGRLLPEVFRNQMIHCDAGPNVVRSYPVQKDGAGYKAEIVNVLEGARDQWFRPADVCVAPDGSLIIADWYDPGVGGHQAGDQNRGRVYRVAPPNSPYTMPKVDVSTTEGAIEALQSPNMDIRYAGWVKLRELDKKAEKSLAKLYKSSDNPRMQARALWLLSKLDKGSKYIETALKSTNSDIRIAGFRAARELKTDIIPYVKQLVNDPDPQVRRECAIALRRNTSPDAPALWAQLASKYDGKDRWYLEALGIGADGNWDSYYTAWVKQMNNDPLANVGGRDIVWRARTKESIPTLAKLAGDPAVDVNQRLRYFRAFDFNPGATEKSTALLGILQANTNATDVTKLALRHLDPAFVQQNQVAQAALTKLMNEVYGTPEYIELVTRYEPASENAHLKKLAIEKAMDGIGRDAARQLLKQKGGPMVWEVIDARSDVSGDAEAATNMLVALRRVGNKESIDILKTVALDEKRPTALRKEATRSLGGSMDGANEVLALLKSGAIKGDYKKAAAQGVSSDWRKNVRLQAASYLDGAQSVEGKKLPGMNELLDMTGDATRGVVVFKNNCSICHQVNGEGMDFGPKLSEIGSKLPKEGQYLAILHPDAGISFGFEGWDVKFKDGSTMTGIVSSKTETDLQMKFPGGVVQNYKMTDVVSMKQIEPSMMPSGLQESMSTQELVDLVEYLASLKKNK</sequence>
<evidence type="ECO:0000256" key="1">
    <source>
        <dbReference type="ARBA" id="ARBA00022617"/>
    </source>
</evidence>
<keyword evidence="3 4" id="KW-0408">Iron</keyword>